<dbReference type="EMBL" id="UINC01158816">
    <property type="protein sequence ID" value="SVD56559.1"/>
    <property type="molecule type" value="Genomic_DNA"/>
</dbReference>
<accession>A0A382WCZ9</accession>
<dbReference type="Gene3D" id="3.30.1360.130">
    <property type="entry name" value="Dipeptide transport protein"/>
    <property type="match status" value="1"/>
</dbReference>
<sequence>MVKKTYISADIEGTTGIANWDEANRDHAAYGEFQERMTAETAAACEAAIAAGAREINVKDAHGSGRNILAEKLPTPVRLIRGWSGHPYSMVQELDKSFDALILVGYHSSAGSGGHPLAHTFRGTIHYIELNGEQLSEFRVNSLTARNEGVPTVFLSGDENLCEEASETEPEIVTVATHRGIGDSTIGLNPTEVLQKIGDGVQRALARVEPIPIQAMPDGFKLKIRYHHPSEAYWSSFFPGVSLANDVTIEFETQ</sequence>
<organism evidence="1">
    <name type="scientific">marine metagenome</name>
    <dbReference type="NCBI Taxonomy" id="408172"/>
    <lineage>
        <taxon>unclassified sequences</taxon>
        <taxon>metagenomes</taxon>
        <taxon>ecological metagenomes</taxon>
    </lineage>
</organism>
<proteinExistence type="predicted"/>
<dbReference type="PIRSF" id="PIRSF015853">
    <property type="entry name" value="Pep_DppA"/>
    <property type="match status" value="1"/>
</dbReference>
<dbReference type="InterPro" id="IPR007035">
    <property type="entry name" value="Peptidase_M55"/>
</dbReference>
<evidence type="ECO:0008006" key="2">
    <source>
        <dbReference type="Google" id="ProtNLM"/>
    </source>
</evidence>
<protein>
    <recommendedName>
        <fullName evidence="2">Amino acid amidase</fullName>
    </recommendedName>
</protein>
<dbReference type="Pfam" id="PF04951">
    <property type="entry name" value="Peptidase_M55"/>
    <property type="match status" value="1"/>
</dbReference>
<dbReference type="InterPro" id="IPR027476">
    <property type="entry name" value="DppA_N"/>
</dbReference>
<gene>
    <name evidence="1" type="ORF">METZ01_LOCUS409413</name>
</gene>
<dbReference type="Gene3D" id="3.40.50.10780">
    <property type="entry name" value="Dipeptide transport protein"/>
    <property type="match status" value="1"/>
</dbReference>
<feature type="non-terminal residue" evidence="1">
    <location>
        <position position="254"/>
    </location>
</feature>
<dbReference type="InterPro" id="IPR036177">
    <property type="entry name" value="Peptidase_M55_sf"/>
</dbReference>
<reference evidence="1" key="1">
    <citation type="submission" date="2018-05" db="EMBL/GenBank/DDBJ databases">
        <authorList>
            <person name="Lanie J.A."/>
            <person name="Ng W.-L."/>
            <person name="Kazmierczak K.M."/>
            <person name="Andrzejewski T.M."/>
            <person name="Davidsen T.M."/>
            <person name="Wayne K.J."/>
            <person name="Tettelin H."/>
            <person name="Glass J.I."/>
            <person name="Rusch D."/>
            <person name="Podicherti R."/>
            <person name="Tsui H.-C.T."/>
            <person name="Winkler M.E."/>
        </authorList>
    </citation>
    <scope>NUCLEOTIDE SEQUENCE</scope>
</reference>
<evidence type="ECO:0000313" key="1">
    <source>
        <dbReference type="EMBL" id="SVD56559.1"/>
    </source>
</evidence>
<dbReference type="AlphaFoldDB" id="A0A382WCZ9"/>
<name>A0A382WCZ9_9ZZZZ</name>
<dbReference type="SUPFAM" id="SSF63992">
    <property type="entry name" value="Dipeptide transport protein"/>
    <property type="match status" value="1"/>
</dbReference>